<protein>
    <recommendedName>
        <fullName evidence="1">Mycothiol-dependent maleylpyruvate isomerase metal-binding domain-containing protein</fullName>
    </recommendedName>
</protein>
<name>H5UMN0_9MICO</name>
<reference evidence="2 3" key="1">
    <citation type="submission" date="2012-02" db="EMBL/GenBank/DDBJ databases">
        <title>Whole genome shotgun sequence of Mobilicoccus pelagius NBRC 104925.</title>
        <authorList>
            <person name="Yoshida Y."/>
            <person name="Hosoyama A."/>
            <person name="Tsuchikane K."/>
            <person name="Katsumata H."/>
            <person name="Yamazaki S."/>
            <person name="Fujita N."/>
        </authorList>
    </citation>
    <scope>NUCLEOTIDE SEQUENCE [LARGE SCALE GENOMIC DNA]</scope>
    <source>
        <strain evidence="2 3">NBRC 104925</strain>
    </source>
</reference>
<feature type="domain" description="Mycothiol-dependent maleylpyruvate isomerase metal-binding" evidence="1">
    <location>
        <begin position="15"/>
        <end position="143"/>
    </location>
</feature>
<dbReference type="InterPro" id="IPR034660">
    <property type="entry name" value="DinB/YfiT-like"/>
</dbReference>
<dbReference type="Pfam" id="PF11716">
    <property type="entry name" value="MDMPI_N"/>
    <property type="match status" value="1"/>
</dbReference>
<dbReference type="Proteomes" id="UP000004367">
    <property type="component" value="Unassembled WGS sequence"/>
</dbReference>
<dbReference type="SUPFAM" id="SSF109854">
    <property type="entry name" value="DinB/YfiT-like putative metalloenzymes"/>
    <property type="match status" value="1"/>
</dbReference>
<dbReference type="EMBL" id="BAFE01000003">
    <property type="protein sequence ID" value="GAB46988.1"/>
    <property type="molecule type" value="Genomic_DNA"/>
</dbReference>
<accession>H5UMN0</accession>
<dbReference type="PANTHER" id="PTHR40758:SF1">
    <property type="entry name" value="CONSERVED PROTEIN"/>
    <property type="match status" value="1"/>
</dbReference>
<proteinExistence type="predicted"/>
<evidence type="ECO:0000313" key="2">
    <source>
        <dbReference type="EMBL" id="GAB46988.1"/>
    </source>
</evidence>
<keyword evidence="3" id="KW-1185">Reference proteome</keyword>
<dbReference type="eggNOG" id="COG0511">
    <property type="taxonomic scope" value="Bacteria"/>
</dbReference>
<dbReference type="PANTHER" id="PTHR40758">
    <property type="entry name" value="CONSERVED PROTEIN"/>
    <property type="match status" value="1"/>
</dbReference>
<sequence length="282" mass="29622">MQTHAPTRPEPETYLAAIDADSARVVEALSGVDPAAGVPTCPGWTTVDLARHLAEVQHGWAGIVQAGVTDADEARALHERSTLPESTDLPGTLDLLRDATTELLAAIRGRPTDAPVWTWSREQTAGFVLRRQAHEACVHRLDAELTAAPDGSARTLVDPLLAADGVDEVLRLVADHGPMPTPGGTTSPGSGEGAEPAPLVRIVASDTGATWIVAVDVANGTLEVADADPADGTVRPRAILTGTAEDLLCTFWGRPAVTDPHRVGDLLLLGELDRVLTQRPAR</sequence>
<dbReference type="OrthoDB" id="3671213at2"/>
<dbReference type="GO" id="GO:0005886">
    <property type="term" value="C:plasma membrane"/>
    <property type="evidence" value="ECO:0007669"/>
    <property type="project" value="TreeGrafter"/>
</dbReference>
<gene>
    <name evidence="2" type="ORF">MOPEL_003_00110</name>
</gene>
<evidence type="ECO:0000313" key="3">
    <source>
        <dbReference type="Proteomes" id="UP000004367"/>
    </source>
</evidence>
<dbReference type="Gene3D" id="1.20.120.450">
    <property type="entry name" value="dinb family like domain"/>
    <property type="match status" value="1"/>
</dbReference>
<organism evidence="2 3">
    <name type="scientific">Mobilicoccus pelagius NBRC 104925</name>
    <dbReference type="NCBI Taxonomy" id="1089455"/>
    <lineage>
        <taxon>Bacteria</taxon>
        <taxon>Bacillati</taxon>
        <taxon>Actinomycetota</taxon>
        <taxon>Actinomycetes</taxon>
        <taxon>Micrococcales</taxon>
        <taxon>Dermatophilaceae</taxon>
        <taxon>Mobilicoccus</taxon>
    </lineage>
</organism>
<comment type="caution">
    <text evidence="2">The sequence shown here is derived from an EMBL/GenBank/DDBJ whole genome shotgun (WGS) entry which is preliminary data.</text>
</comment>
<dbReference type="RefSeq" id="WP_009480886.1">
    <property type="nucleotide sequence ID" value="NZ_BAFE01000003.1"/>
</dbReference>
<dbReference type="AlphaFoldDB" id="H5UMN0"/>
<dbReference type="InterPro" id="IPR024344">
    <property type="entry name" value="MDMPI_metal-binding"/>
</dbReference>
<dbReference type="GO" id="GO:0046872">
    <property type="term" value="F:metal ion binding"/>
    <property type="evidence" value="ECO:0007669"/>
    <property type="project" value="InterPro"/>
</dbReference>
<evidence type="ECO:0000259" key="1">
    <source>
        <dbReference type="Pfam" id="PF11716"/>
    </source>
</evidence>
<dbReference type="STRING" id="1089455.MOPEL_003_00110"/>